<dbReference type="EMBL" id="WIGN01000132">
    <property type="protein sequence ID" value="KAF6807672.1"/>
    <property type="molecule type" value="Genomic_DNA"/>
</dbReference>
<dbReference type="Gene3D" id="1.10.510.10">
    <property type="entry name" value="Transferase(Phosphotransferase) domain 1"/>
    <property type="match status" value="1"/>
</dbReference>
<feature type="domain" description="Protein kinase" evidence="1">
    <location>
        <begin position="1"/>
        <end position="307"/>
    </location>
</feature>
<gene>
    <name evidence="2" type="ORF">CSOJ01_08036</name>
</gene>
<dbReference type="Pfam" id="PF00069">
    <property type="entry name" value="Pkinase"/>
    <property type="match status" value="1"/>
</dbReference>
<dbReference type="PANTHER" id="PTHR24361">
    <property type="entry name" value="MITOGEN-ACTIVATED KINASE KINASE KINASE"/>
    <property type="match status" value="1"/>
</dbReference>
<evidence type="ECO:0000259" key="1">
    <source>
        <dbReference type="PROSITE" id="PS50011"/>
    </source>
</evidence>
<comment type="caution">
    <text evidence="2">The sequence shown here is derived from an EMBL/GenBank/DDBJ whole genome shotgun (WGS) entry which is preliminary data.</text>
</comment>
<dbReference type="GO" id="GO:0005737">
    <property type="term" value="C:cytoplasm"/>
    <property type="evidence" value="ECO:0007669"/>
    <property type="project" value="TreeGrafter"/>
</dbReference>
<accession>A0A8H6J708</accession>
<dbReference type="GO" id="GO:0005524">
    <property type="term" value="F:ATP binding"/>
    <property type="evidence" value="ECO:0007669"/>
    <property type="project" value="InterPro"/>
</dbReference>
<keyword evidence="2" id="KW-0418">Kinase</keyword>
<dbReference type="GO" id="GO:0004674">
    <property type="term" value="F:protein serine/threonine kinase activity"/>
    <property type="evidence" value="ECO:0007669"/>
    <property type="project" value="TreeGrafter"/>
</dbReference>
<evidence type="ECO:0000313" key="2">
    <source>
        <dbReference type="EMBL" id="KAF6807672.1"/>
    </source>
</evidence>
<reference evidence="2 3" key="1">
    <citation type="journal article" date="2020" name="Phytopathology">
        <title>Genome Sequence Resources of Colletotrichum truncatum, C. plurivorum, C. musicola, and C. sojae: Four Species Pathogenic to Soybean (Glycine max).</title>
        <authorList>
            <person name="Rogerio F."/>
            <person name="Boufleur T.R."/>
            <person name="Ciampi-Guillardi M."/>
            <person name="Sukno S.A."/>
            <person name="Thon M.R."/>
            <person name="Massola Junior N.S."/>
            <person name="Baroncelli R."/>
        </authorList>
    </citation>
    <scope>NUCLEOTIDE SEQUENCE [LARGE SCALE GENOMIC DNA]</scope>
    <source>
        <strain evidence="2 3">LFN0009</strain>
    </source>
</reference>
<dbReference type="InterPro" id="IPR053235">
    <property type="entry name" value="Ser_Thr_kinase"/>
</dbReference>
<dbReference type="InterPro" id="IPR000719">
    <property type="entry name" value="Prot_kinase_dom"/>
</dbReference>
<dbReference type="PROSITE" id="PS50011">
    <property type="entry name" value="PROTEIN_KINASE_DOM"/>
    <property type="match status" value="1"/>
</dbReference>
<dbReference type="Proteomes" id="UP000652219">
    <property type="component" value="Unassembled WGS sequence"/>
</dbReference>
<dbReference type="AlphaFoldDB" id="A0A8H6J708"/>
<sequence>MADARNDRALEAQQQLDPAIVEYLSTKGYVLERCRHAHPATFFKTSCASKLSGASKEDVTFVQLLHQTDDQRREVMKIVEEDMVLSDEAAFEQHVVRYQGYSPTVDIIFTERLPGSGIEPWHHEFRDSLILDIAWDGLQALAYLHGRGVVHGSIHPGNIMHIPAKTGDHDDNGTFKLFGHGLVPKVGRHKEAVDARYTPPELRGKPYKPTFKSDVWMLGMTLLEYHELGPGAFDISLRGGIGTLVKRISERKSQGWLKQREEGCVYDAHGKYYHAVLEDIIGDMLVEKPRERPSAMAALRKLAHERHYKGEKTPDAGQLMMPVKAAVKAAKKEMRARTLVGKVLGQVKGFWDWLLLLGVALLFGLK</sequence>
<protein>
    <submittedName>
        <fullName evidence="2">CAMK family protein kinase</fullName>
    </submittedName>
</protein>
<name>A0A8H6J708_9PEZI</name>
<dbReference type="SUPFAM" id="SSF56112">
    <property type="entry name" value="Protein kinase-like (PK-like)"/>
    <property type="match status" value="1"/>
</dbReference>
<organism evidence="2 3">
    <name type="scientific">Colletotrichum sojae</name>
    <dbReference type="NCBI Taxonomy" id="2175907"/>
    <lineage>
        <taxon>Eukaryota</taxon>
        <taxon>Fungi</taxon>
        <taxon>Dikarya</taxon>
        <taxon>Ascomycota</taxon>
        <taxon>Pezizomycotina</taxon>
        <taxon>Sordariomycetes</taxon>
        <taxon>Hypocreomycetidae</taxon>
        <taxon>Glomerellales</taxon>
        <taxon>Glomerellaceae</taxon>
        <taxon>Colletotrichum</taxon>
        <taxon>Colletotrichum orchidearum species complex</taxon>
    </lineage>
</organism>
<proteinExistence type="predicted"/>
<keyword evidence="2" id="KW-0808">Transferase</keyword>
<dbReference type="InterPro" id="IPR011009">
    <property type="entry name" value="Kinase-like_dom_sf"/>
</dbReference>
<keyword evidence="3" id="KW-1185">Reference proteome</keyword>
<dbReference type="SMART" id="SM00220">
    <property type="entry name" value="S_TKc"/>
    <property type="match status" value="1"/>
</dbReference>
<evidence type="ECO:0000313" key="3">
    <source>
        <dbReference type="Proteomes" id="UP000652219"/>
    </source>
</evidence>